<evidence type="ECO:0000313" key="2">
    <source>
        <dbReference type="EMBL" id="KRH93236.1"/>
    </source>
</evidence>
<reference evidence="2 3" key="1">
    <citation type="submission" date="2015-07" db="EMBL/GenBank/DDBJ databases">
        <title>The genome of Pseudoloma neurophilia, a relevant intracellular parasite of the zebrafish.</title>
        <authorList>
            <person name="Ndikumana S."/>
            <person name="Pelin A."/>
            <person name="Sanders J."/>
            <person name="Corradi N."/>
        </authorList>
    </citation>
    <scope>NUCLEOTIDE SEQUENCE [LARGE SCALE GENOMIC DNA]</scope>
    <source>
        <strain evidence="2 3">MK1</strain>
    </source>
</reference>
<sequence length="109" mass="11162">MEDVDITQPEEKKSLNGDIMVGDDTNTGTGISTIPIKAEDAHIASKMANDLGVGRNEVGIGVGRNEVGGGIGRNEVGVGVPSITPGIINATAPRIMGLVGKVENPPVLF</sequence>
<keyword evidence="3" id="KW-1185">Reference proteome</keyword>
<evidence type="ECO:0000256" key="1">
    <source>
        <dbReference type="SAM" id="MobiDB-lite"/>
    </source>
</evidence>
<comment type="caution">
    <text evidence="2">The sequence shown here is derived from an EMBL/GenBank/DDBJ whole genome shotgun (WGS) entry which is preliminary data.</text>
</comment>
<organism evidence="2 3">
    <name type="scientific">Pseudoloma neurophilia</name>
    <dbReference type="NCBI Taxonomy" id="146866"/>
    <lineage>
        <taxon>Eukaryota</taxon>
        <taxon>Fungi</taxon>
        <taxon>Fungi incertae sedis</taxon>
        <taxon>Microsporidia</taxon>
        <taxon>Pseudoloma</taxon>
    </lineage>
</organism>
<dbReference type="Proteomes" id="UP000051530">
    <property type="component" value="Unassembled WGS sequence"/>
</dbReference>
<dbReference type="VEuPathDB" id="MicrosporidiaDB:M153_12570001519"/>
<name>A0A0R0M1H3_9MICR</name>
<evidence type="ECO:0000313" key="3">
    <source>
        <dbReference type="Proteomes" id="UP000051530"/>
    </source>
</evidence>
<dbReference type="EMBL" id="LGUB01000424">
    <property type="protein sequence ID" value="KRH93236.1"/>
    <property type="molecule type" value="Genomic_DNA"/>
</dbReference>
<dbReference type="AlphaFoldDB" id="A0A0R0M1H3"/>
<protein>
    <submittedName>
        <fullName evidence="2">Uncharacterized protein</fullName>
    </submittedName>
</protein>
<accession>A0A0R0M1H3</accession>
<gene>
    <name evidence="2" type="ORF">M153_12570001519</name>
</gene>
<proteinExistence type="predicted"/>
<feature type="region of interest" description="Disordered" evidence="1">
    <location>
        <begin position="1"/>
        <end position="27"/>
    </location>
</feature>